<organism evidence="1 2">
    <name type="scientific">Heliobacterium chlorum</name>
    <dbReference type="NCBI Taxonomy" id="2698"/>
    <lineage>
        <taxon>Bacteria</taxon>
        <taxon>Bacillati</taxon>
        <taxon>Bacillota</taxon>
        <taxon>Clostridia</taxon>
        <taxon>Eubacteriales</taxon>
        <taxon>Heliobacteriaceae</taxon>
        <taxon>Heliobacterium</taxon>
    </lineage>
</organism>
<dbReference type="Proteomes" id="UP000617402">
    <property type="component" value="Unassembled WGS sequence"/>
</dbReference>
<dbReference type="InterPro" id="IPR046653">
    <property type="entry name" value="DUF6765"/>
</dbReference>
<comment type="caution">
    <text evidence="1">The sequence shown here is derived from an EMBL/GenBank/DDBJ whole genome shotgun (WGS) entry which is preliminary data.</text>
</comment>
<dbReference type="Pfam" id="PF20551">
    <property type="entry name" value="DUF6765"/>
    <property type="match status" value="1"/>
</dbReference>
<evidence type="ECO:0000313" key="2">
    <source>
        <dbReference type="Proteomes" id="UP000617402"/>
    </source>
</evidence>
<protein>
    <recommendedName>
        <fullName evidence="3">Phospholipase C/D domain-containing protein</fullName>
    </recommendedName>
</protein>
<evidence type="ECO:0008006" key="3">
    <source>
        <dbReference type="Google" id="ProtNLM"/>
    </source>
</evidence>
<evidence type="ECO:0000313" key="1">
    <source>
        <dbReference type="EMBL" id="MBC9783058.1"/>
    </source>
</evidence>
<dbReference type="EMBL" id="JACVHF010000001">
    <property type="protein sequence ID" value="MBC9783058.1"/>
    <property type="molecule type" value="Genomic_DNA"/>
</dbReference>
<proteinExistence type="predicted"/>
<keyword evidence="2" id="KW-1185">Reference proteome</keyword>
<accession>A0ABR7SWX7</accession>
<sequence>MQADFHFGVIYVLARAAGFEPKDAEVIAYSSQYVDDAKHGGFIKFNNYPMFYHLRTTYTEINKDNFDELSNQQTWIPFHFLPGNRSDKSSEFGYISSLVCRKNSDLAKAMVNKCIEEKDKGGGLYRLGIVLHVYADTWAHDGFLGTTHSLNRVTNLEDRTSEAFNLHNIKHYMASLVKKPLEEIEDNLADTIKRLWKKSENDPLDEIENKFLLGHLAALTYPDLPYKKWSYINYWGTKVERDNTKLFLEAAEEIYRVLKQYRDGNPVENTDSIPKDLKEKIEKMFKENCNPNGHIRLANWLDAIKNGHFGKEYADPALNYIPSGEGSWKHTALLSSDGADIDSDNIYTCNINVFENSHWRRFHNAVKAHLHYIINDLMVEKKVCL</sequence>
<dbReference type="RefSeq" id="WP_188038240.1">
    <property type="nucleotide sequence ID" value="NZ_JACVHF010000001.1"/>
</dbReference>
<gene>
    <name evidence="1" type="ORF">H1S01_00880</name>
</gene>
<reference evidence="1 2" key="1">
    <citation type="submission" date="2020-07" db="EMBL/GenBank/DDBJ databases">
        <title>Draft whole-genome sequence of Heliobacterium chlorum DSM 3682, type strain.</title>
        <authorList>
            <person name="Kyndt J.A."/>
            <person name="Meyer T.E."/>
            <person name="Imhoff J.F."/>
        </authorList>
    </citation>
    <scope>NUCLEOTIDE SEQUENCE [LARGE SCALE GENOMIC DNA]</scope>
    <source>
        <strain evidence="1 2">DSM 3682</strain>
    </source>
</reference>
<name>A0ABR7SWX7_HELCL</name>